<gene>
    <name evidence="1" type="ORF">PMPD1_0748</name>
</gene>
<name>A0A6M8UDJ3_9GAMM</name>
<proteinExistence type="predicted"/>
<sequence length="86" mass="10312">MKLKKIIVNPWGFTLYKRDDNSYILKVMFSEGDYKVDVARYFIIKADEIGHTEDLDNVKKLSERIRNDYESNKDREISKEKFNIMT</sequence>
<evidence type="ECO:0000313" key="1">
    <source>
        <dbReference type="EMBL" id="QKJ85720.1"/>
    </source>
</evidence>
<keyword evidence="2" id="KW-1185">Reference proteome</keyword>
<dbReference type="RefSeq" id="WP_173632782.1">
    <property type="nucleotide sequence ID" value="NZ_CP054212.1"/>
</dbReference>
<evidence type="ECO:0000313" key="2">
    <source>
        <dbReference type="Proteomes" id="UP000505325"/>
    </source>
</evidence>
<dbReference type="AlphaFoldDB" id="A0A6M8UDJ3"/>
<reference evidence="1 2" key="1">
    <citation type="submission" date="2020-06" db="EMBL/GenBank/DDBJ databases">
        <title>Genome sequence of Paramixta manurensis strain PD-1.</title>
        <authorList>
            <person name="Lee C.W."/>
            <person name="Kim J."/>
        </authorList>
    </citation>
    <scope>NUCLEOTIDE SEQUENCE [LARGE SCALE GENOMIC DNA]</scope>
    <source>
        <strain evidence="1 2">PD-1</strain>
    </source>
</reference>
<organism evidence="1 2">
    <name type="scientific">Paramixta manurensis</name>
    <dbReference type="NCBI Taxonomy" id="2740817"/>
    <lineage>
        <taxon>Bacteria</taxon>
        <taxon>Pseudomonadati</taxon>
        <taxon>Pseudomonadota</taxon>
        <taxon>Gammaproteobacteria</taxon>
        <taxon>Enterobacterales</taxon>
        <taxon>Erwiniaceae</taxon>
        <taxon>Paramixta</taxon>
    </lineage>
</organism>
<dbReference type="Proteomes" id="UP000505325">
    <property type="component" value="Chromosome"/>
</dbReference>
<dbReference type="EMBL" id="CP054212">
    <property type="protein sequence ID" value="QKJ85720.1"/>
    <property type="molecule type" value="Genomic_DNA"/>
</dbReference>
<protein>
    <submittedName>
        <fullName evidence="1">Uncharacterized protein</fullName>
    </submittedName>
</protein>
<accession>A0A6M8UDJ3</accession>
<dbReference type="KEGG" id="pmak:PMPD1_0748"/>